<evidence type="ECO:0000256" key="3">
    <source>
        <dbReference type="ARBA" id="ARBA00023159"/>
    </source>
</evidence>
<evidence type="ECO:0000256" key="4">
    <source>
        <dbReference type="ARBA" id="ARBA00023163"/>
    </source>
</evidence>
<keyword evidence="4" id="KW-0804">Transcription</keyword>
<name>A0A2N5N290_9BACL</name>
<dbReference type="Pfam" id="PF02311">
    <property type="entry name" value="AraC_binding"/>
    <property type="match status" value="1"/>
</dbReference>
<dbReference type="SUPFAM" id="SSF51215">
    <property type="entry name" value="Regulatory protein AraC"/>
    <property type="match status" value="1"/>
</dbReference>
<accession>A0A2N5N290</accession>
<dbReference type="InterPro" id="IPR020449">
    <property type="entry name" value="Tscrpt_reg_AraC-type_HTH"/>
</dbReference>
<dbReference type="AlphaFoldDB" id="A0A2N5N290"/>
<dbReference type="InterPro" id="IPR018062">
    <property type="entry name" value="HTH_AraC-typ_CS"/>
</dbReference>
<keyword evidence="1" id="KW-0805">Transcription regulation</keyword>
<dbReference type="OrthoDB" id="2638442at2"/>
<dbReference type="GO" id="GO:0043565">
    <property type="term" value="F:sequence-specific DNA binding"/>
    <property type="evidence" value="ECO:0007669"/>
    <property type="project" value="InterPro"/>
</dbReference>
<organism evidence="6 7">
    <name type="scientific">Paenibacillus pasadenensis</name>
    <dbReference type="NCBI Taxonomy" id="217090"/>
    <lineage>
        <taxon>Bacteria</taxon>
        <taxon>Bacillati</taxon>
        <taxon>Bacillota</taxon>
        <taxon>Bacilli</taxon>
        <taxon>Bacillales</taxon>
        <taxon>Paenibacillaceae</taxon>
        <taxon>Paenibacillus</taxon>
    </lineage>
</organism>
<dbReference type="PANTHER" id="PTHR46796">
    <property type="entry name" value="HTH-TYPE TRANSCRIPTIONAL ACTIVATOR RHAS-RELATED"/>
    <property type="match status" value="1"/>
</dbReference>
<proteinExistence type="predicted"/>
<gene>
    <name evidence="6" type="ORF">B8V81_2873</name>
</gene>
<dbReference type="RefSeq" id="WP_028598116.1">
    <property type="nucleotide sequence ID" value="NZ_BIMM01000094.1"/>
</dbReference>
<dbReference type="SUPFAM" id="SSF46689">
    <property type="entry name" value="Homeodomain-like"/>
    <property type="match status" value="2"/>
</dbReference>
<dbReference type="InterPro" id="IPR014710">
    <property type="entry name" value="RmlC-like_jellyroll"/>
</dbReference>
<dbReference type="InterPro" id="IPR003313">
    <property type="entry name" value="AraC-bd"/>
</dbReference>
<evidence type="ECO:0000256" key="2">
    <source>
        <dbReference type="ARBA" id="ARBA00023125"/>
    </source>
</evidence>
<dbReference type="EMBL" id="NFEZ01000004">
    <property type="protein sequence ID" value="PLT44442.1"/>
    <property type="molecule type" value="Genomic_DNA"/>
</dbReference>
<dbReference type="Proteomes" id="UP000234789">
    <property type="component" value="Unassembled WGS sequence"/>
</dbReference>
<keyword evidence="2" id="KW-0238">DNA-binding</keyword>
<dbReference type="InterPro" id="IPR037923">
    <property type="entry name" value="HTH-like"/>
</dbReference>
<protein>
    <submittedName>
        <fullName evidence="6">Transcriptional regulator, AraC family</fullName>
    </submittedName>
</protein>
<dbReference type="InterPro" id="IPR050204">
    <property type="entry name" value="AraC_XylS_family_regulators"/>
</dbReference>
<dbReference type="InterPro" id="IPR018060">
    <property type="entry name" value="HTH_AraC"/>
</dbReference>
<dbReference type="SMART" id="SM00342">
    <property type="entry name" value="HTH_ARAC"/>
    <property type="match status" value="1"/>
</dbReference>
<dbReference type="GO" id="GO:0003700">
    <property type="term" value="F:DNA-binding transcription factor activity"/>
    <property type="evidence" value="ECO:0007669"/>
    <property type="project" value="InterPro"/>
</dbReference>
<dbReference type="Gene3D" id="1.10.10.60">
    <property type="entry name" value="Homeodomain-like"/>
    <property type="match status" value="2"/>
</dbReference>
<dbReference type="PRINTS" id="PR00032">
    <property type="entry name" value="HTHARAC"/>
</dbReference>
<reference evidence="6 7" key="1">
    <citation type="submission" date="2017-05" db="EMBL/GenBank/DDBJ databases">
        <title>Functional genome analysis of Paenibacillus pasadenensis strain R16: insights on endophytic life style and antifungal activity.</title>
        <authorList>
            <person name="Passera A."/>
            <person name="Marcolungo L."/>
            <person name="Casati P."/>
            <person name="Brasca M."/>
            <person name="Quaglino F."/>
            <person name="Delledonne M."/>
        </authorList>
    </citation>
    <scope>NUCLEOTIDE SEQUENCE [LARGE SCALE GENOMIC DNA]</scope>
    <source>
        <strain evidence="6 7">R16</strain>
    </source>
</reference>
<evidence type="ECO:0000313" key="6">
    <source>
        <dbReference type="EMBL" id="PLT44442.1"/>
    </source>
</evidence>
<keyword evidence="7" id="KW-1185">Reference proteome</keyword>
<feature type="domain" description="HTH araC/xylS-type" evidence="5">
    <location>
        <begin position="183"/>
        <end position="281"/>
    </location>
</feature>
<evidence type="ECO:0000313" key="7">
    <source>
        <dbReference type="Proteomes" id="UP000234789"/>
    </source>
</evidence>
<keyword evidence="3" id="KW-0010">Activator</keyword>
<dbReference type="PROSITE" id="PS01124">
    <property type="entry name" value="HTH_ARAC_FAMILY_2"/>
    <property type="match status" value="1"/>
</dbReference>
<comment type="caution">
    <text evidence="6">The sequence shown here is derived from an EMBL/GenBank/DDBJ whole genome shotgun (WGS) entry which is preliminary data.</text>
</comment>
<dbReference type="Gene3D" id="2.60.120.10">
    <property type="entry name" value="Jelly Rolls"/>
    <property type="match status" value="1"/>
</dbReference>
<evidence type="ECO:0000259" key="5">
    <source>
        <dbReference type="PROSITE" id="PS01124"/>
    </source>
</evidence>
<evidence type="ECO:0000256" key="1">
    <source>
        <dbReference type="ARBA" id="ARBA00023015"/>
    </source>
</evidence>
<dbReference type="PROSITE" id="PS00041">
    <property type="entry name" value="HTH_ARAC_FAMILY_1"/>
    <property type="match status" value="1"/>
</dbReference>
<dbReference type="Pfam" id="PF12833">
    <property type="entry name" value="HTH_18"/>
    <property type="match status" value="1"/>
</dbReference>
<sequence length="286" mass="31715">MPVTKREDHQEKLEIAFFTPSGYELASPAWPIRIGRNRTKEGYRIGPRTTPFHYLIAVAEGEGEFLQGGGRYRLGPGDLFALFPETIHEYYASPDNRLQQLILAFDGPEAAALLERGGLTPERPHRSGLSAGELMRCLDRFLEEADGEPSDLARLARFHEAMALLAEASPGAGRRPAEEGWLRQARDYIDLHYAGGITVSGAADHVGIDRTHFSKRFREAYGVTPIRYIQGLKLAEAERLLGHTSLTLSEIAYSVGYPDLFSFSKAFKKHKGRSPSECRSKAAGPD</sequence>
<dbReference type="InterPro" id="IPR009057">
    <property type="entry name" value="Homeodomain-like_sf"/>
</dbReference>